<feature type="region of interest" description="Disordered" evidence="6">
    <location>
        <begin position="363"/>
        <end position="392"/>
    </location>
</feature>
<evidence type="ECO:0000256" key="2">
    <source>
        <dbReference type="ARBA" id="ARBA00021975"/>
    </source>
</evidence>
<evidence type="ECO:0000313" key="10">
    <source>
        <dbReference type="Proteomes" id="UP000244925"/>
    </source>
</evidence>
<dbReference type="InterPro" id="IPR020568">
    <property type="entry name" value="Ribosomal_Su5_D2-typ_SF"/>
</dbReference>
<evidence type="ECO:0000259" key="7">
    <source>
        <dbReference type="SMART" id="SM00853"/>
    </source>
</evidence>
<dbReference type="InterPro" id="IPR002099">
    <property type="entry name" value="MutL/Mlh/PMS"/>
</dbReference>
<dbReference type="Pfam" id="PF01119">
    <property type="entry name" value="DNA_mis_repair"/>
    <property type="match status" value="1"/>
</dbReference>
<dbReference type="EMBL" id="PUBV01000004">
    <property type="protein sequence ID" value="PWB08820.1"/>
    <property type="molecule type" value="Genomic_DNA"/>
</dbReference>
<keyword evidence="9" id="KW-0540">Nuclease</keyword>
<dbReference type="RefSeq" id="WP_107035208.1">
    <property type="nucleotide sequence ID" value="NZ_CAONGC010000006.1"/>
</dbReference>
<evidence type="ECO:0000256" key="6">
    <source>
        <dbReference type="SAM" id="MobiDB-lite"/>
    </source>
</evidence>
<dbReference type="FunFam" id="3.30.565.10:FF:000003">
    <property type="entry name" value="DNA mismatch repair endonuclease MutL"/>
    <property type="match status" value="1"/>
</dbReference>
<evidence type="ECO:0000256" key="5">
    <source>
        <dbReference type="HAMAP-Rule" id="MF_00149"/>
    </source>
</evidence>
<dbReference type="GO" id="GO:0005524">
    <property type="term" value="F:ATP binding"/>
    <property type="evidence" value="ECO:0007669"/>
    <property type="project" value="InterPro"/>
</dbReference>
<evidence type="ECO:0000256" key="3">
    <source>
        <dbReference type="ARBA" id="ARBA00022763"/>
    </source>
</evidence>
<dbReference type="InterPro" id="IPR020667">
    <property type="entry name" value="DNA_mismatch_repair_MutL"/>
</dbReference>
<dbReference type="InterPro" id="IPR038973">
    <property type="entry name" value="MutL/Mlh/Pms-like"/>
</dbReference>
<gene>
    <name evidence="5 9" type="primary">mutL</name>
    <name evidence="9" type="ORF">C5O25_02750</name>
</gene>
<name>A0A2V1IVD6_9BACT</name>
<dbReference type="SMART" id="SM00853">
    <property type="entry name" value="MutL_C"/>
    <property type="match status" value="1"/>
</dbReference>
<dbReference type="PANTHER" id="PTHR10073:SF12">
    <property type="entry name" value="DNA MISMATCH REPAIR PROTEIN MLH1"/>
    <property type="match status" value="1"/>
</dbReference>
<dbReference type="PROSITE" id="PS00058">
    <property type="entry name" value="DNA_MISMATCH_REPAIR_1"/>
    <property type="match status" value="1"/>
</dbReference>
<accession>A0A2V1IVD6</accession>
<dbReference type="InterPro" id="IPR013507">
    <property type="entry name" value="DNA_mismatch_S5_2-like"/>
</dbReference>
<dbReference type="SUPFAM" id="SSF54211">
    <property type="entry name" value="Ribosomal protein S5 domain 2-like"/>
    <property type="match status" value="1"/>
</dbReference>
<comment type="caution">
    <text evidence="9">The sequence shown here is derived from an EMBL/GenBank/DDBJ whole genome shotgun (WGS) entry which is preliminary data.</text>
</comment>
<comment type="function">
    <text evidence="5">This protein is involved in the repair of mismatches in DNA. It is required for dam-dependent methyl-directed DNA mismatch repair. May act as a 'molecular matchmaker', a protein that promotes the formation of a stable complex between two or more DNA-binding proteins in an ATP-dependent manner without itself being part of a final effector complex.</text>
</comment>
<dbReference type="InterPro" id="IPR014762">
    <property type="entry name" value="DNA_mismatch_repair_CS"/>
</dbReference>
<evidence type="ECO:0000313" key="9">
    <source>
        <dbReference type="EMBL" id="PWB08820.1"/>
    </source>
</evidence>
<dbReference type="Gene3D" id="3.30.1540.20">
    <property type="entry name" value="MutL, C-terminal domain, dimerisation subdomain"/>
    <property type="match status" value="1"/>
</dbReference>
<dbReference type="Pfam" id="PF08676">
    <property type="entry name" value="MutL_C"/>
    <property type="match status" value="1"/>
</dbReference>
<feature type="domain" description="MutL C-terminal dimerisation" evidence="7">
    <location>
        <begin position="450"/>
        <end position="592"/>
    </location>
</feature>
<dbReference type="InterPro" id="IPR036890">
    <property type="entry name" value="HATPase_C_sf"/>
</dbReference>
<dbReference type="SMART" id="SM01340">
    <property type="entry name" value="DNA_mis_repair"/>
    <property type="match status" value="1"/>
</dbReference>
<sequence>MSDIIRLLPDSVANQIAAGEVIQRPASVVKELVENAVDAGATSIQIIIRDAGRTLIQVVDNGCGMTDTDARMAFERHATSKIAAATDLFNLSTMGFRGEALASIAAVAQVDLRTMRHDSQVGTRLIINGSVVESQEPEASVPGSNMMVKNLFFNVPARRKFLKKDSVELANIMREFERLALVNPEVEFTLINNDSVMHQLLKGSLKQRIVDLFGKSLEKQIIPIHTETSIVKISGFIGLPSSGRRRNALQYFFVNGRNMRHPYFHKATMSCYEPLIAPDVQPNYFINFEVDPSTIDVNIHPTKNEIKFEDEQAIWQILVAAIKESLGRFNGMPGIDFSTDDASLPLFNPNFEADTQLNLDPDYNPFEQPAEMSDTPHVSAPTSSGRTFRSGDALRQASRDWERLYEGFSNESSPTTVAGSALNSMPSEMLGEESPDIFGDTAVSDMPQRHCISVRGRYIVSPSRSGLMVIDQHRAHLRVLFDQFMEMSSEASFATQRMMFPEIVRLSPAQAAVLESLLPEVSAIGFDLSPLGDGDWSLNGAPAVLGDVNPVDTLLRIIEDETEGGDKPADSLRQRLALSMASAAAVRPGKQLSDEEMDHLIASLFSLKTPNYTPDGRLIVSIITIDELASRL</sequence>
<dbReference type="HAMAP" id="MF_00149">
    <property type="entry name" value="DNA_mis_repair"/>
    <property type="match status" value="1"/>
</dbReference>
<dbReference type="PANTHER" id="PTHR10073">
    <property type="entry name" value="DNA MISMATCH REPAIR PROTEIN MLH, PMS, MUTL"/>
    <property type="match status" value="1"/>
</dbReference>
<keyword evidence="9" id="KW-0255">Endonuclease</keyword>
<dbReference type="InterPro" id="IPR037198">
    <property type="entry name" value="MutL_C_sf"/>
</dbReference>
<organism evidence="9 10">
    <name type="scientific">Paramuribaculum intestinale</name>
    <dbReference type="NCBI Taxonomy" id="2094151"/>
    <lineage>
        <taxon>Bacteria</taxon>
        <taxon>Pseudomonadati</taxon>
        <taxon>Bacteroidota</taxon>
        <taxon>Bacteroidia</taxon>
        <taxon>Bacteroidales</taxon>
        <taxon>Muribaculaceae</taxon>
        <taxon>Paramuribaculum</taxon>
    </lineage>
</organism>
<dbReference type="AlphaFoldDB" id="A0A2V1IVD6"/>
<dbReference type="GO" id="GO:0032300">
    <property type="term" value="C:mismatch repair complex"/>
    <property type="evidence" value="ECO:0007669"/>
    <property type="project" value="InterPro"/>
</dbReference>
<dbReference type="InterPro" id="IPR014721">
    <property type="entry name" value="Ribsml_uS5_D2-typ_fold_subgr"/>
</dbReference>
<dbReference type="Gene3D" id="3.30.565.10">
    <property type="entry name" value="Histidine kinase-like ATPase, C-terminal domain"/>
    <property type="match status" value="1"/>
</dbReference>
<proteinExistence type="inferred from homology"/>
<dbReference type="GeneID" id="93424504"/>
<dbReference type="Pfam" id="PF13589">
    <property type="entry name" value="HATPase_c_3"/>
    <property type="match status" value="1"/>
</dbReference>
<dbReference type="InterPro" id="IPR014790">
    <property type="entry name" value="MutL_C"/>
</dbReference>
<evidence type="ECO:0000259" key="8">
    <source>
        <dbReference type="SMART" id="SM01340"/>
    </source>
</evidence>
<dbReference type="SUPFAM" id="SSF118116">
    <property type="entry name" value="DNA mismatch repair protein MutL"/>
    <property type="match status" value="1"/>
</dbReference>
<keyword evidence="4 5" id="KW-0234">DNA repair</keyword>
<dbReference type="GO" id="GO:0140664">
    <property type="term" value="F:ATP-dependent DNA damage sensor activity"/>
    <property type="evidence" value="ECO:0007669"/>
    <property type="project" value="InterPro"/>
</dbReference>
<dbReference type="InterPro" id="IPR042120">
    <property type="entry name" value="MutL_C_dimsub"/>
</dbReference>
<dbReference type="SUPFAM" id="SSF55874">
    <property type="entry name" value="ATPase domain of HSP90 chaperone/DNA topoisomerase II/histidine kinase"/>
    <property type="match status" value="1"/>
</dbReference>
<dbReference type="GO" id="GO:0016887">
    <property type="term" value="F:ATP hydrolysis activity"/>
    <property type="evidence" value="ECO:0007669"/>
    <property type="project" value="InterPro"/>
</dbReference>
<dbReference type="NCBIfam" id="TIGR00585">
    <property type="entry name" value="mutl"/>
    <property type="match status" value="1"/>
</dbReference>
<comment type="similarity">
    <text evidence="1 5">Belongs to the DNA mismatch repair MutL/HexB family.</text>
</comment>
<protein>
    <recommendedName>
        <fullName evidence="2 5">DNA mismatch repair protein MutL</fullName>
    </recommendedName>
</protein>
<dbReference type="Gene3D" id="3.30.230.10">
    <property type="match status" value="1"/>
</dbReference>
<dbReference type="CDD" id="cd00782">
    <property type="entry name" value="MutL_Trans"/>
    <property type="match status" value="1"/>
</dbReference>
<keyword evidence="10" id="KW-1185">Reference proteome</keyword>
<dbReference type="Gene3D" id="3.30.1370.100">
    <property type="entry name" value="MutL, C-terminal domain, regulatory subdomain"/>
    <property type="match status" value="1"/>
</dbReference>
<keyword evidence="3 5" id="KW-0227">DNA damage</keyword>
<evidence type="ECO:0000256" key="4">
    <source>
        <dbReference type="ARBA" id="ARBA00023204"/>
    </source>
</evidence>
<keyword evidence="9" id="KW-0378">Hydrolase</keyword>
<dbReference type="GO" id="GO:0006298">
    <property type="term" value="P:mismatch repair"/>
    <property type="evidence" value="ECO:0007669"/>
    <property type="project" value="UniProtKB-UniRule"/>
</dbReference>
<dbReference type="Proteomes" id="UP000244925">
    <property type="component" value="Unassembled WGS sequence"/>
</dbReference>
<dbReference type="InterPro" id="IPR042121">
    <property type="entry name" value="MutL_C_regsub"/>
</dbReference>
<evidence type="ECO:0000256" key="1">
    <source>
        <dbReference type="ARBA" id="ARBA00006082"/>
    </source>
</evidence>
<feature type="domain" description="DNA mismatch repair protein S5" evidence="8">
    <location>
        <begin position="209"/>
        <end position="327"/>
    </location>
</feature>
<dbReference type="GO" id="GO:0004519">
    <property type="term" value="F:endonuclease activity"/>
    <property type="evidence" value="ECO:0007669"/>
    <property type="project" value="UniProtKB-KW"/>
</dbReference>
<reference evidence="10" key="1">
    <citation type="submission" date="2018-02" db="EMBL/GenBank/DDBJ databases">
        <authorList>
            <person name="Clavel T."/>
            <person name="Strowig T."/>
        </authorList>
    </citation>
    <scope>NUCLEOTIDE SEQUENCE [LARGE SCALE GENOMIC DNA]</scope>
    <source>
        <strain evidence="10">DSM 100764</strain>
    </source>
</reference>
<dbReference type="CDD" id="cd16926">
    <property type="entry name" value="HATPase_MutL-MLH-PMS-like"/>
    <property type="match status" value="1"/>
</dbReference>
<dbReference type="GO" id="GO:0030983">
    <property type="term" value="F:mismatched DNA binding"/>
    <property type="evidence" value="ECO:0007669"/>
    <property type="project" value="InterPro"/>
</dbReference>